<dbReference type="AlphaFoldDB" id="A0A813KC83"/>
<organism evidence="3 4">
    <name type="scientific">Polarella glacialis</name>
    <name type="common">Dinoflagellate</name>
    <dbReference type="NCBI Taxonomy" id="89957"/>
    <lineage>
        <taxon>Eukaryota</taxon>
        <taxon>Sar</taxon>
        <taxon>Alveolata</taxon>
        <taxon>Dinophyceae</taxon>
        <taxon>Suessiales</taxon>
        <taxon>Suessiaceae</taxon>
        <taxon>Polarella</taxon>
    </lineage>
</organism>
<dbReference type="Pfam" id="PF00232">
    <property type="entry name" value="Glyco_hydro_1"/>
    <property type="match status" value="1"/>
</dbReference>
<proteinExistence type="inferred from homology"/>
<evidence type="ECO:0000256" key="1">
    <source>
        <dbReference type="ARBA" id="ARBA00022801"/>
    </source>
</evidence>
<gene>
    <name evidence="3" type="ORF">PGLA2088_LOCUS29749</name>
</gene>
<evidence type="ECO:0000256" key="2">
    <source>
        <dbReference type="RuleBase" id="RU003690"/>
    </source>
</evidence>
<accession>A0A813KC83</accession>
<comment type="caution">
    <text evidence="3">The sequence shown here is derived from an EMBL/GenBank/DDBJ whole genome shotgun (WGS) entry which is preliminary data.</text>
</comment>
<evidence type="ECO:0008006" key="5">
    <source>
        <dbReference type="Google" id="ProtNLM"/>
    </source>
</evidence>
<dbReference type="Proteomes" id="UP000626109">
    <property type="component" value="Unassembled WGS sequence"/>
</dbReference>
<dbReference type="FunFam" id="3.20.20.80:FF:000020">
    <property type="entry name" value="Beta-glucosidase 12"/>
    <property type="match status" value="1"/>
</dbReference>
<reference evidence="3" key="1">
    <citation type="submission" date="2021-02" db="EMBL/GenBank/DDBJ databases">
        <authorList>
            <person name="Dougan E. K."/>
            <person name="Rhodes N."/>
            <person name="Thang M."/>
            <person name="Chan C."/>
        </authorList>
    </citation>
    <scope>NUCLEOTIDE SEQUENCE</scope>
</reference>
<protein>
    <recommendedName>
        <fullName evidence="5">Beta-glucosidase</fullName>
    </recommendedName>
</protein>
<name>A0A813KC83_POLGL</name>
<dbReference type="GO" id="GO:0008422">
    <property type="term" value="F:beta-glucosidase activity"/>
    <property type="evidence" value="ECO:0007669"/>
    <property type="project" value="TreeGrafter"/>
</dbReference>
<dbReference type="PANTHER" id="PTHR10353:SF29">
    <property type="entry name" value="BETA-GLUCOSIDASE 11"/>
    <property type="match status" value="1"/>
</dbReference>
<dbReference type="PANTHER" id="PTHR10353">
    <property type="entry name" value="GLYCOSYL HYDROLASE"/>
    <property type="match status" value="1"/>
</dbReference>
<dbReference type="InterPro" id="IPR001360">
    <property type="entry name" value="Glyco_hydro_1"/>
</dbReference>
<sequence length="529" mass="58179">MRKGALAAALPGAVAHSFVFGTGSSAFQYEGAASVDGRGDTIWDDFCRLPAGRCNGQVADVAVDQYNLTRFAEDVRLMQELGTTAYRLSLAWSRLMPSGNGQVSRQGLQHYQQVLQLLRDGGIEPFVTLFHYDLPSALEDRYGGWLNSSTVDSFVEYADLCFREFGSLVREWATINEPHSIATGGYLYGVAAPGRCSNRSQCAAGDGLREPYLAGHNLLLAHGRAVELYRRAYQAKQGGRIAMVISGDHTEPFSSSATDAAAAQRRQEFQIGWFADPLFFGDYPESMQRAVGSRLPCFSDAERSMLKDSWDYFAINHYTSRYARGPPLEDCHGSASFKSKGWDDDQCCNVTPFGPDGSPIGPQAGSDWLLSVPWGLRRLLRWISTRYDAPPIFITENGCDDVAGQGLDDSFRVEYLASYLAAMKEAMQDDGVDVRGYFVWSLLDNFEWSNGFHKRFGVYQVDDEGPDATLRRTAKRSVGWLKEFISRWAQPRNGSGSARGAEAGTKAAGVVNTEGEGAAETMTLLTTVI</sequence>
<dbReference type="PRINTS" id="PR00131">
    <property type="entry name" value="GLHYDRLASE1"/>
</dbReference>
<dbReference type="SUPFAM" id="SSF51445">
    <property type="entry name" value="(Trans)glycosidases"/>
    <property type="match status" value="1"/>
</dbReference>
<dbReference type="EMBL" id="CAJNNW010028471">
    <property type="protein sequence ID" value="CAE8696248.1"/>
    <property type="molecule type" value="Genomic_DNA"/>
</dbReference>
<evidence type="ECO:0000313" key="4">
    <source>
        <dbReference type="Proteomes" id="UP000626109"/>
    </source>
</evidence>
<evidence type="ECO:0000313" key="3">
    <source>
        <dbReference type="EMBL" id="CAE8696248.1"/>
    </source>
</evidence>
<comment type="similarity">
    <text evidence="2">Belongs to the glycosyl hydrolase 1 family.</text>
</comment>
<dbReference type="Gene3D" id="3.20.20.80">
    <property type="entry name" value="Glycosidases"/>
    <property type="match status" value="1"/>
</dbReference>
<dbReference type="InterPro" id="IPR017853">
    <property type="entry name" value="GH"/>
</dbReference>
<dbReference type="GO" id="GO:0005975">
    <property type="term" value="P:carbohydrate metabolic process"/>
    <property type="evidence" value="ECO:0007669"/>
    <property type="project" value="InterPro"/>
</dbReference>
<keyword evidence="1" id="KW-0378">Hydrolase</keyword>
<dbReference type="InterPro" id="IPR033132">
    <property type="entry name" value="GH_1_N_CS"/>
</dbReference>
<dbReference type="PROSITE" id="PS00653">
    <property type="entry name" value="GLYCOSYL_HYDROL_F1_2"/>
    <property type="match status" value="1"/>
</dbReference>